<keyword evidence="2" id="KW-1133">Transmembrane helix</keyword>
<keyword evidence="2" id="KW-0472">Membrane</keyword>
<proteinExistence type="predicted"/>
<evidence type="ECO:0000313" key="5">
    <source>
        <dbReference type="Proteomes" id="UP001151582"/>
    </source>
</evidence>
<dbReference type="PROSITE" id="PS51257">
    <property type="entry name" value="PROKAR_LIPOPROTEIN"/>
    <property type="match status" value="1"/>
</dbReference>
<dbReference type="Proteomes" id="UP001151582">
    <property type="component" value="Unassembled WGS sequence"/>
</dbReference>
<feature type="signal peptide" evidence="3">
    <location>
        <begin position="1"/>
        <end position="22"/>
    </location>
</feature>
<dbReference type="AlphaFoldDB" id="A0A9W8E624"/>
<gene>
    <name evidence="4" type="ORF">H4R34_005569</name>
</gene>
<reference evidence="4" key="1">
    <citation type="submission" date="2022-07" db="EMBL/GenBank/DDBJ databases">
        <title>Phylogenomic reconstructions and comparative analyses of Kickxellomycotina fungi.</title>
        <authorList>
            <person name="Reynolds N.K."/>
            <person name="Stajich J.E."/>
            <person name="Barry K."/>
            <person name="Grigoriev I.V."/>
            <person name="Crous P."/>
            <person name="Smith M.E."/>
        </authorList>
    </citation>
    <scope>NUCLEOTIDE SEQUENCE</scope>
    <source>
        <strain evidence="4">RSA 567</strain>
    </source>
</reference>
<feature type="region of interest" description="Disordered" evidence="1">
    <location>
        <begin position="63"/>
        <end position="102"/>
    </location>
</feature>
<evidence type="ECO:0000313" key="4">
    <source>
        <dbReference type="EMBL" id="KAJ1971964.1"/>
    </source>
</evidence>
<keyword evidence="5" id="KW-1185">Reference proteome</keyword>
<accession>A0A9W8E624</accession>
<evidence type="ECO:0008006" key="6">
    <source>
        <dbReference type="Google" id="ProtNLM"/>
    </source>
</evidence>
<protein>
    <recommendedName>
        <fullName evidence="6">Mid2 domain-containing protein</fullName>
    </recommendedName>
</protein>
<name>A0A9W8E624_9FUNG</name>
<feature type="transmembrane region" description="Helical" evidence="2">
    <location>
        <begin position="107"/>
        <end position="130"/>
    </location>
</feature>
<keyword evidence="2" id="KW-0812">Transmembrane</keyword>
<keyword evidence="3" id="KW-0732">Signal</keyword>
<feature type="chain" id="PRO_5040971873" description="Mid2 domain-containing protein" evidence="3">
    <location>
        <begin position="23"/>
        <end position="147"/>
    </location>
</feature>
<evidence type="ECO:0000256" key="3">
    <source>
        <dbReference type="SAM" id="SignalP"/>
    </source>
</evidence>
<evidence type="ECO:0000256" key="1">
    <source>
        <dbReference type="SAM" id="MobiDB-lite"/>
    </source>
</evidence>
<organism evidence="4 5">
    <name type="scientific">Dimargaris verticillata</name>
    <dbReference type="NCBI Taxonomy" id="2761393"/>
    <lineage>
        <taxon>Eukaryota</taxon>
        <taxon>Fungi</taxon>
        <taxon>Fungi incertae sedis</taxon>
        <taxon>Zoopagomycota</taxon>
        <taxon>Kickxellomycotina</taxon>
        <taxon>Dimargaritomycetes</taxon>
        <taxon>Dimargaritales</taxon>
        <taxon>Dimargaritaceae</taxon>
        <taxon>Dimargaris</taxon>
    </lineage>
</organism>
<evidence type="ECO:0000256" key="2">
    <source>
        <dbReference type="SAM" id="Phobius"/>
    </source>
</evidence>
<comment type="caution">
    <text evidence="4">The sequence shown here is derived from an EMBL/GenBank/DDBJ whole genome shotgun (WGS) entry which is preliminary data.</text>
</comment>
<dbReference type="EMBL" id="JANBQB010001190">
    <property type="protein sequence ID" value="KAJ1971964.1"/>
    <property type="molecule type" value="Genomic_DNA"/>
</dbReference>
<sequence>MKAPTLLFLAVLLVACLLSSSAAPDVAARDLGRTPTLARRQDSADPNAGKNDDEVVTMTTVVPAPTDDQQSDPVMTVVVPPPQPSNKPTQPSSPDKKDEGDGDSTNVTVIIVVVVVVVVVVAVAVGILVFRKWKLRLKPLAIIRPPN</sequence>